<feature type="domain" description="4Fe-4S ferredoxin-type" evidence="5">
    <location>
        <begin position="38"/>
        <end position="66"/>
    </location>
</feature>
<accession>A0A9E7RSV3</accession>
<dbReference type="Pfam" id="PF13237">
    <property type="entry name" value="Fer4_10"/>
    <property type="match status" value="1"/>
</dbReference>
<dbReference type="GO" id="GO:0004601">
    <property type="term" value="F:peroxidase activity"/>
    <property type="evidence" value="ECO:0007669"/>
    <property type="project" value="TreeGrafter"/>
</dbReference>
<evidence type="ECO:0000256" key="1">
    <source>
        <dbReference type="ARBA" id="ARBA00022596"/>
    </source>
</evidence>
<dbReference type="KEGG" id="mwo:MWSIV6_0986"/>
<dbReference type="Pfam" id="PF03063">
    <property type="entry name" value="Prismane"/>
    <property type="match status" value="1"/>
</dbReference>
<evidence type="ECO:0000259" key="5">
    <source>
        <dbReference type="PROSITE" id="PS51379"/>
    </source>
</evidence>
<keyword evidence="1" id="KW-0533">Nickel</keyword>
<dbReference type="InterPro" id="IPR011254">
    <property type="entry name" value="Prismane-like_sf"/>
</dbReference>
<dbReference type="AlphaFoldDB" id="A0A9E7RSV3"/>
<dbReference type="GO" id="GO:0051536">
    <property type="term" value="F:iron-sulfur cluster binding"/>
    <property type="evidence" value="ECO:0007669"/>
    <property type="project" value="UniProtKB-KW"/>
</dbReference>
<keyword evidence="2" id="KW-0479">Metal-binding</keyword>
<dbReference type="InterPro" id="IPR004137">
    <property type="entry name" value="HCP/CODH"/>
</dbReference>
<evidence type="ECO:0000256" key="3">
    <source>
        <dbReference type="ARBA" id="ARBA00023004"/>
    </source>
</evidence>
<dbReference type="InterPro" id="IPR017896">
    <property type="entry name" value="4Fe4S_Fe-S-bd"/>
</dbReference>
<dbReference type="PROSITE" id="PS51379">
    <property type="entry name" value="4FE4S_FER_2"/>
    <property type="match status" value="2"/>
</dbReference>
<dbReference type="GO" id="GO:0042542">
    <property type="term" value="P:response to hydrogen peroxide"/>
    <property type="evidence" value="ECO:0007669"/>
    <property type="project" value="TreeGrafter"/>
</dbReference>
<keyword evidence="3" id="KW-0408">Iron</keyword>
<feature type="domain" description="4Fe-4S ferredoxin-type" evidence="5">
    <location>
        <begin position="76"/>
        <end position="105"/>
    </location>
</feature>
<dbReference type="InterPro" id="IPR016099">
    <property type="entry name" value="Prismane-like_a/b-sand"/>
</dbReference>
<organism evidence="6">
    <name type="scientific">Methanothermobacter wolfeii</name>
    <name type="common">Methanobacterium wolfei</name>
    <dbReference type="NCBI Taxonomy" id="145261"/>
    <lineage>
        <taxon>Archaea</taxon>
        <taxon>Methanobacteriati</taxon>
        <taxon>Methanobacteriota</taxon>
        <taxon>Methanomada group</taxon>
        <taxon>Methanobacteria</taxon>
        <taxon>Methanobacteriales</taxon>
        <taxon>Methanobacteriaceae</taxon>
        <taxon>Methanothermobacter</taxon>
    </lineage>
</organism>
<evidence type="ECO:0000256" key="2">
    <source>
        <dbReference type="ARBA" id="ARBA00022723"/>
    </source>
</evidence>
<evidence type="ECO:0000313" key="6">
    <source>
        <dbReference type="EMBL" id="UXH30917.1"/>
    </source>
</evidence>
<dbReference type="InterPro" id="IPR017900">
    <property type="entry name" value="4Fe4S_Fe_S_CS"/>
</dbReference>
<dbReference type="GeneID" id="75106594"/>
<dbReference type="EMBL" id="CP104550">
    <property type="protein sequence ID" value="UXH30917.1"/>
    <property type="molecule type" value="Genomic_DNA"/>
</dbReference>
<protein>
    <submittedName>
        <fullName evidence="6">4Fe-4S dicluster domain-containing protein</fullName>
    </submittedName>
</protein>
<dbReference type="PROSITE" id="PS00198">
    <property type="entry name" value="4FE4S_FER_1"/>
    <property type="match status" value="1"/>
</dbReference>
<dbReference type="Gene3D" id="3.30.70.3270">
    <property type="match status" value="1"/>
</dbReference>
<proteinExistence type="predicted"/>
<dbReference type="Gene3D" id="3.40.50.2030">
    <property type="match status" value="1"/>
</dbReference>
<dbReference type="PANTHER" id="PTHR30109">
    <property type="entry name" value="HYDROXYLAMINE REDUCTASE"/>
    <property type="match status" value="1"/>
</dbReference>
<gene>
    <name evidence="6" type="ORF">N5910_05040</name>
</gene>
<sequence>MQKSFRTSEIPSLTECSPCTDCRPGCNETPLNTEKVTSFPEKSLEDCTGCAQCDRTCPAMLPISEAISEAREGNHEALEELYRACTGCGVCIESCPEKIPILNLIMHGARERIRKERYLIRSGRGPIQDIEIRRVGAPIVFGDIPGVILLAACSNYPDGEEDVAKIADEFLKRGYIVMAAGCAAMDIALYRDEEGKTLYEKYPGDFDRGGLLNLGPCVANSHAIASAIKISNIFARVPLERNFKEISDYILNRIGVCVITWGAMSQKAFAIATGANRWGIPVITGPHGSKYRRLYLGEEERVINDRRTGERVESEPGPPHLIYTAESLNECMVTVAKTCIRPNDTPRGRMIKLSNYIDLHMKYYGCLPQDLHLYIREDNEIPFKHRDEILKILKKMNWKPRKAPAEPSIIYQ</sequence>
<dbReference type="RefSeq" id="WP_261599363.1">
    <property type="nucleotide sequence ID" value="NZ_CP104550.1"/>
</dbReference>
<dbReference type="Proteomes" id="UP001065373">
    <property type="component" value="Chromosome"/>
</dbReference>
<reference evidence="6" key="1">
    <citation type="submission" date="2022-09" db="EMBL/GenBank/DDBJ databases">
        <title>Characterization of three MwoI isoschizomers from sequenced genome and metagenomes.</title>
        <authorList>
            <person name="Fomenkov A."/>
            <person name="Xu S.Y."/>
            <person name="Roberts R.J."/>
        </authorList>
    </citation>
    <scope>NUCLEOTIDE SEQUENCE</scope>
    <source>
        <strain evidence="6">DSM 2970</strain>
    </source>
</reference>
<dbReference type="GO" id="GO:0050418">
    <property type="term" value="F:hydroxylamine reductase activity"/>
    <property type="evidence" value="ECO:0007669"/>
    <property type="project" value="TreeGrafter"/>
</dbReference>
<name>A0A9E7RSV3_METWO</name>
<dbReference type="GO" id="GO:0046872">
    <property type="term" value="F:metal ion binding"/>
    <property type="evidence" value="ECO:0007669"/>
    <property type="project" value="UniProtKB-KW"/>
</dbReference>
<keyword evidence="4" id="KW-0411">Iron-sulfur</keyword>
<evidence type="ECO:0000256" key="4">
    <source>
        <dbReference type="ARBA" id="ARBA00023014"/>
    </source>
</evidence>
<dbReference type="PANTHER" id="PTHR30109:SF6">
    <property type="entry name" value="ACETYL-COA DECARBONYLASE_SYNTHASE COMPLEX SUBUNIT ALPHA"/>
    <property type="match status" value="1"/>
</dbReference>
<dbReference type="SUPFAM" id="SSF56821">
    <property type="entry name" value="Prismane protein-like"/>
    <property type="match status" value="1"/>
</dbReference>